<dbReference type="Proteomes" id="UP001163846">
    <property type="component" value="Unassembled WGS sequence"/>
</dbReference>
<gene>
    <name evidence="1" type="ORF">F5878DRAFT_548162</name>
</gene>
<dbReference type="Gene3D" id="3.60.130.30">
    <property type="match status" value="1"/>
</dbReference>
<name>A0AA38NXM7_9AGAR</name>
<evidence type="ECO:0000313" key="2">
    <source>
        <dbReference type="Proteomes" id="UP001163846"/>
    </source>
</evidence>
<comment type="caution">
    <text evidence="1">The sequence shown here is derived from an EMBL/GenBank/DDBJ whole genome shotgun (WGS) entry which is preliminary data.</text>
</comment>
<dbReference type="AlphaFoldDB" id="A0AA38NXM7"/>
<dbReference type="EMBL" id="MU806960">
    <property type="protein sequence ID" value="KAJ3832435.1"/>
    <property type="molecule type" value="Genomic_DNA"/>
</dbReference>
<sequence length="187" mass="21467">LPCFSRLAGHATKAFAAWSPNLYSFYVGYMQRLSTMVPDILFNWKSSIFACCNLNFGPQTTTIKHLDHMNYIYGWCCITALGDFDFRRGGHLVLWDLGLVVEFPLGWTILIPSAFLLHSNTHIAPGETRYSMTQYTAAGLFRIIDDDGVPRKKMTPEELHFSEERQRARITEALDRYTTIEELLDMD</sequence>
<proteinExistence type="predicted"/>
<evidence type="ECO:0000313" key="1">
    <source>
        <dbReference type="EMBL" id="KAJ3832435.1"/>
    </source>
</evidence>
<organism evidence="1 2">
    <name type="scientific">Lentinula raphanica</name>
    <dbReference type="NCBI Taxonomy" id="153919"/>
    <lineage>
        <taxon>Eukaryota</taxon>
        <taxon>Fungi</taxon>
        <taxon>Dikarya</taxon>
        <taxon>Basidiomycota</taxon>
        <taxon>Agaricomycotina</taxon>
        <taxon>Agaricomycetes</taxon>
        <taxon>Agaricomycetidae</taxon>
        <taxon>Agaricales</taxon>
        <taxon>Marasmiineae</taxon>
        <taxon>Omphalotaceae</taxon>
        <taxon>Lentinula</taxon>
    </lineage>
</organism>
<accession>A0AA38NXM7</accession>
<reference evidence="1" key="1">
    <citation type="submission" date="2022-08" db="EMBL/GenBank/DDBJ databases">
        <authorList>
            <consortium name="DOE Joint Genome Institute"/>
            <person name="Min B."/>
            <person name="Riley R."/>
            <person name="Sierra-Patev S."/>
            <person name="Naranjo-Ortiz M."/>
            <person name="Looney B."/>
            <person name="Konkel Z."/>
            <person name="Slot J.C."/>
            <person name="Sakamoto Y."/>
            <person name="Steenwyk J.L."/>
            <person name="Rokas A."/>
            <person name="Carro J."/>
            <person name="Camarero S."/>
            <person name="Ferreira P."/>
            <person name="Molpeceres G."/>
            <person name="Ruiz-Duenas F.J."/>
            <person name="Serrano A."/>
            <person name="Henrissat B."/>
            <person name="Drula E."/>
            <person name="Hughes K.W."/>
            <person name="Mata J.L."/>
            <person name="Ishikawa N.K."/>
            <person name="Vargas-Isla R."/>
            <person name="Ushijima S."/>
            <person name="Smith C.A."/>
            <person name="Ahrendt S."/>
            <person name="Andreopoulos W."/>
            <person name="He G."/>
            <person name="Labutti K."/>
            <person name="Lipzen A."/>
            <person name="Ng V."/>
            <person name="Sandor L."/>
            <person name="Barry K."/>
            <person name="Martinez A.T."/>
            <person name="Xiao Y."/>
            <person name="Gibbons J.G."/>
            <person name="Terashima K."/>
            <person name="Hibbett D.S."/>
            <person name="Grigoriev I.V."/>
        </authorList>
    </citation>
    <scope>NUCLEOTIDE SEQUENCE</scope>
    <source>
        <strain evidence="1">TFB9207</strain>
    </source>
</reference>
<protein>
    <submittedName>
        <fullName evidence="1">Uncharacterized protein</fullName>
    </submittedName>
</protein>
<feature type="non-terminal residue" evidence="1">
    <location>
        <position position="1"/>
    </location>
</feature>
<keyword evidence="2" id="KW-1185">Reference proteome</keyword>